<dbReference type="Pfam" id="PF01370">
    <property type="entry name" value="Epimerase"/>
    <property type="match status" value="1"/>
</dbReference>
<feature type="site" description="Important for catalytic activity" evidence="14">
    <location>
        <position position="34"/>
    </location>
</feature>
<dbReference type="GO" id="GO:0006098">
    <property type="term" value="P:pentose-phosphate shunt"/>
    <property type="evidence" value="ECO:0007669"/>
    <property type="project" value="TreeGrafter"/>
</dbReference>
<dbReference type="GO" id="GO:0046872">
    <property type="term" value="F:metal ion binding"/>
    <property type="evidence" value="ECO:0007669"/>
    <property type="project" value="UniProtKB-KW"/>
</dbReference>
<keyword evidence="7" id="KW-0560">Oxidoreductase</keyword>
<feature type="binding site" evidence="12">
    <location>
        <position position="74"/>
    </location>
    <ligand>
        <name>thiamine diphosphate</name>
        <dbReference type="ChEBI" id="CHEBI:58937"/>
    </ligand>
</feature>
<dbReference type="Pfam" id="PF02779">
    <property type="entry name" value="Transket_pyr"/>
    <property type="match status" value="1"/>
</dbReference>
<feature type="binding site" evidence="11">
    <location>
        <position position="480"/>
    </location>
    <ligand>
        <name>substrate</name>
    </ligand>
</feature>
<feature type="binding site" evidence="12">
    <location>
        <position position="444"/>
    </location>
    <ligand>
        <name>thiamine diphosphate</name>
        <dbReference type="ChEBI" id="CHEBI:58937"/>
    </ligand>
</feature>
<keyword evidence="6 13" id="KW-0460">Magnesium</keyword>
<dbReference type="CDD" id="cd02012">
    <property type="entry name" value="TPP_TK"/>
    <property type="match status" value="1"/>
</dbReference>
<keyword evidence="4" id="KW-0808">Transferase</keyword>
<feature type="site" description="Important for catalytic activity" evidence="14">
    <location>
        <position position="269"/>
    </location>
</feature>
<dbReference type="InterPro" id="IPR005474">
    <property type="entry name" value="Transketolase_N"/>
</dbReference>
<proteinExistence type="inferred from homology"/>
<evidence type="ECO:0000256" key="11">
    <source>
        <dbReference type="PIRSR" id="PIRSR605478-2"/>
    </source>
</evidence>
<accession>A0A7S0K6P2</accession>
<evidence type="ECO:0000256" key="14">
    <source>
        <dbReference type="PIRSR" id="PIRSR605478-5"/>
    </source>
</evidence>
<dbReference type="PANTHER" id="PTHR43522">
    <property type="entry name" value="TRANSKETOLASE"/>
    <property type="match status" value="1"/>
</dbReference>
<feature type="binding site" evidence="13">
    <location>
        <position position="193"/>
    </location>
    <ligand>
        <name>Mg(2+)</name>
        <dbReference type="ChEBI" id="CHEBI:18420"/>
    </ligand>
</feature>
<dbReference type="InterPro" id="IPR005478">
    <property type="entry name" value="Transketolase_bac-like"/>
</dbReference>
<evidence type="ECO:0000256" key="8">
    <source>
        <dbReference type="ARBA" id="ARBA00023052"/>
    </source>
</evidence>
<dbReference type="SUPFAM" id="SSF52518">
    <property type="entry name" value="Thiamin diphosphate-binding fold (THDP-binding)"/>
    <property type="match status" value="2"/>
</dbReference>
<evidence type="ECO:0000313" key="16">
    <source>
        <dbReference type="EMBL" id="CAD8571952.1"/>
    </source>
</evidence>
<dbReference type="SUPFAM" id="SSF52922">
    <property type="entry name" value="TK C-terminal domain-like"/>
    <property type="match status" value="1"/>
</dbReference>
<feature type="binding site" evidence="13">
    <location>
        <position position="195"/>
    </location>
    <ligand>
        <name>Mg(2+)</name>
        <dbReference type="ChEBI" id="CHEBI:18420"/>
    </ligand>
</feature>
<reference evidence="16" key="1">
    <citation type="submission" date="2021-01" db="EMBL/GenBank/DDBJ databases">
        <authorList>
            <person name="Corre E."/>
            <person name="Pelletier E."/>
            <person name="Niang G."/>
            <person name="Scheremetjew M."/>
            <person name="Finn R."/>
            <person name="Kale V."/>
            <person name="Holt S."/>
            <person name="Cochrane G."/>
            <person name="Meng A."/>
            <person name="Brown T."/>
            <person name="Cohen L."/>
        </authorList>
    </citation>
    <scope>NUCLEOTIDE SEQUENCE</scope>
    <source>
        <strain evidence="16">E4-10</strain>
    </source>
</reference>
<evidence type="ECO:0000256" key="13">
    <source>
        <dbReference type="PIRSR" id="PIRSR605478-4"/>
    </source>
</evidence>
<evidence type="ECO:0000256" key="9">
    <source>
        <dbReference type="ARBA" id="ARBA00049473"/>
    </source>
</evidence>
<dbReference type="GO" id="GO:0016491">
    <property type="term" value="F:oxidoreductase activity"/>
    <property type="evidence" value="ECO:0007669"/>
    <property type="project" value="UniProtKB-KW"/>
</dbReference>
<feature type="binding site" evidence="11">
    <location>
        <position position="391"/>
    </location>
    <ligand>
        <name>substrate</name>
    </ligand>
</feature>
<comment type="cofactor">
    <cofactor evidence="12">
        <name>thiamine diphosphate</name>
        <dbReference type="ChEBI" id="CHEBI:58937"/>
    </cofactor>
    <text evidence="12">Binds 1 thiamine pyrophosphate per subunit. During the reaction, the substrate forms a covalent intermediate with the cofactor.</text>
</comment>
<dbReference type="Pfam" id="PF00456">
    <property type="entry name" value="Transketolase_N"/>
    <property type="match status" value="1"/>
</dbReference>
<dbReference type="EMBL" id="HBET01024091">
    <property type="protein sequence ID" value="CAD8571952.1"/>
    <property type="molecule type" value="Transcribed_RNA"/>
</dbReference>
<feature type="binding site" evidence="13">
    <location>
        <position position="163"/>
    </location>
    <ligand>
        <name>Mg(2+)</name>
        <dbReference type="ChEBI" id="CHEBI:18420"/>
    </ligand>
</feature>
<evidence type="ECO:0000256" key="12">
    <source>
        <dbReference type="PIRSR" id="PIRSR605478-3"/>
    </source>
</evidence>
<keyword evidence="5 13" id="KW-0479">Metal-binding</keyword>
<dbReference type="EC" id="2.2.1.1" evidence="3"/>
<name>A0A7S0K6P2_CAFRO</name>
<dbReference type="CDD" id="cd07033">
    <property type="entry name" value="TPP_PYR_DXS_TK_like"/>
    <property type="match status" value="1"/>
</dbReference>
<dbReference type="NCBIfam" id="TIGR00232">
    <property type="entry name" value="tktlase_bact"/>
    <property type="match status" value="1"/>
</dbReference>
<dbReference type="PROSITE" id="PS00801">
    <property type="entry name" value="TRANSKETOLASE_1"/>
    <property type="match status" value="1"/>
</dbReference>
<dbReference type="InterPro" id="IPR049557">
    <property type="entry name" value="Transketolase_CS"/>
</dbReference>
<sequence length="950" mass="100185">MAAAAAAAPSDEMKCVNAIRVFCADVVQKANSGHPGAPMGCAPMAHVLWSKIMSYNPANPKWFNRDRFILSNGHACALLYTMLHVSGYDLSLDDLKSFRQIGAVTAGHPENEMHPAIEATTGPLGQGISQGVGMAMAAKHLGARFNKDGFPMVDNKIFVICGDGCLQEGVSGEASSLAGHLGLNNLIVLYDDNKITIDGSTDLSFTEDVGARYAAYGWNVLEVADGDTDIAGIEAAVRAAQAETERPTIIKIRTSIGFGSSKAGSESAHGAPLGADVLAETKRNLGCDPEKSFYISDETRSNFTSRAAAGAAAEAEWNALMARYAEAYPAEAAELQRRIRGELPAGIVEKLPVYTAADKADATRNLSGVALNALAEAMPELVGGSADLTPSNKTLLKVSGDFQKATPEGRYFRFGVREHAMAAVCNGMVAYGAVVPYAGTFLNFIGYAAGAVRVSAISGFRVIYVGTHDSIALGEDGPTHQPIEIMLMLRGMPNMHVYRPADGNEVSAAYASMLAHPHTPAVIALTRQNLPHLATSSIANGLKGGYTAFDTAPDSADAPALVIAATGSEVSMGMDAAKALAAAGAGRVQVASLPAPDKRTMAAAAASTARKVCVTGASGFIASHLTAMLLERGYTVHGTVRSMARKDKTEHLLALPGAADRLKLFEADLLKPESFDAAVAGCQGVFHTASPFFMAKPEDPEKELLTPAREGTIAVLEAAKRVGGVSCFVVTSSMAAVMIKEAPEGHVWSEKDWSDADSLRARERWYPLSKTIAERAAWDWHEANGKPFRMAAINPTLVSGPMLQPTLNESSAILAAFVTGKRDEIPTGCMSWVDVRDTALAHILAMEQESAAGTKEEALTTGKGRYTAVGESAPWRDVALALKAGLPADLAARVPTPSDEVSEKPTDYNTSATKALGLKWRTTTEMVTDLARCEPFIAAIRAELAKAETA</sequence>
<comment type="cofactor">
    <cofactor evidence="13">
        <name>Mg(2+)</name>
        <dbReference type="ChEBI" id="CHEBI:18420"/>
    </cofactor>
    <text evidence="13">Binds 1 Mg(2+) ion per subunit. Can also utilize other divalent metal cations, such as Ca(2+), Mn(2+) and Co(2+).</text>
</comment>
<dbReference type="InterPro" id="IPR005475">
    <property type="entry name" value="Transketolase-like_Pyr-bd"/>
</dbReference>
<protein>
    <recommendedName>
        <fullName evidence="3">transketolase</fullName>
        <ecNumber evidence="3">2.2.1.1</ecNumber>
    </recommendedName>
</protein>
<dbReference type="Gene3D" id="3.40.50.720">
    <property type="entry name" value="NAD(P)-binding Rossmann-like Domain"/>
    <property type="match status" value="1"/>
</dbReference>
<feature type="binding site" evidence="11">
    <location>
        <position position="269"/>
    </location>
    <ligand>
        <name>substrate</name>
    </ligand>
</feature>
<dbReference type="FunFam" id="3.40.50.970:FF:000004">
    <property type="entry name" value="Transketolase"/>
    <property type="match status" value="1"/>
</dbReference>
<evidence type="ECO:0000256" key="1">
    <source>
        <dbReference type="ARBA" id="ARBA00001941"/>
    </source>
</evidence>
<dbReference type="InterPro" id="IPR009014">
    <property type="entry name" value="Transketo_C/PFOR_II"/>
</dbReference>
<feature type="domain" description="Transketolase-like pyrimidine-binding" evidence="15">
    <location>
        <begin position="361"/>
        <end position="532"/>
    </location>
</feature>
<evidence type="ECO:0000256" key="4">
    <source>
        <dbReference type="ARBA" id="ARBA00022679"/>
    </source>
</evidence>
<dbReference type="FunFam" id="3.40.50.720:FF:000085">
    <property type="entry name" value="Dihydroflavonol reductase"/>
    <property type="match status" value="1"/>
</dbReference>
<comment type="cofactor">
    <cofactor evidence="1">
        <name>Co(2+)</name>
        <dbReference type="ChEBI" id="CHEBI:48828"/>
    </cofactor>
</comment>
<comment type="similarity">
    <text evidence="2">Belongs to the transketolase family.</text>
</comment>
<dbReference type="PANTHER" id="PTHR43522:SF2">
    <property type="entry name" value="TRANSKETOLASE 1-RELATED"/>
    <property type="match status" value="1"/>
</dbReference>
<dbReference type="SMART" id="SM00861">
    <property type="entry name" value="Transket_pyr"/>
    <property type="match status" value="1"/>
</dbReference>
<evidence type="ECO:0000256" key="10">
    <source>
        <dbReference type="PIRSR" id="PIRSR605478-1"/>
    </source>
</evidence>
<feature type="binding site" evidence="11">
    <location>
        <position position="476"/>
    </location>
    <ligand>
        <name>substrate</name>
    </ligand>
</feature>
<dbReference type="InterPro" id="IPR001509">
    <property type="entry name" value="Epimerase_deHydtase"/>
</dbReference>
<dbReference type="InterPro" id="IPR036291">
    <property type="entry name" value="NAD(P)-bd_dom_sf"/>
</dbReference>
<feature type="binding site" evidence="11">
    <location>
        <position position="468"/>
    </location>
    <ligand>
        <name>substrate</name>
    </ligand>
</feature>
<dbReference type="GO" id="GO:0004802">
    <property type="term" value="F:transketolase activity"/>
    <property type="evidence" value="ECO:0007669"/>
    <property type="project" value="UniProtKB-EC"/>
</dbReference>
<feature type="binding site" evidence="11">
    <location>
        <position position="527"/>
    </location>
    <ligand>
        <name>substrate</name>
    </ligand>
</feature>
<evidence type="ECO:0000256" key="7">
    <source>
        <dbReference type="ARBA" id="ARBA00023002"/>
    </source>
</evidence>
<evidence type="ECO:0000256" key="5">
    <source>
        <dbReference type="ARBA" id="ARBA00022723"/>
    </source>
</evidence>
<dbReference type="FunFam" id="3.40.50.970:FF:000003">
    <property type="entry name" value="Transketolase"/>
    <property type="match status" value="1"/>
</dbReference>
<dbReference type="InterPro" id="IPR033247">
    <property type="entry name" value="Transketolase_fam"/>
</dbReference>
<evidence type="ECO:0000259" key="15">
    <source>
        <dbReference type="SMART" id="SM00861"/>
    </source>
</evidence>
<gene>
    <name evidence="16" type="ORF">CROE0942_LOCUS16332</name>
</gene>
<comment type="catalytic activity">
    <reaction evidence="9">
        <text>D-sedoheptulose 7-phosphate + D-glyceraldehyde 3-phosphate = aldehydo-D-ribose 5-phosphate + D-xylulose 5-phosphate</text>
        <dbReference type="Rhea" id="RHEA:10508"/>
        <dbReference type="ChEBI" id="CHEBI:57483"/>
        <dbReference type="ChEBI" id="CHEBI:57737"/>
        <dbReference type="ChEBI" id="CHEBI:58273"/>
        <dbReference type="ChEBI" id="CHEBI:59776"/>
        <dbReference type="EC" id="2.2.1.1"/>
    </reaction>
</comment>
<dbReference type="CDD" id="cd08958">
    <property type="entry name" value="FR_SDR_e"/>
    <property type="match status" value="1"/>
</dbReference>
<evidence type="ECO:0000256" key="2">
    <source>
        <dbReference type="ARBA" id="ARBA00007131"/>
    </source>
</evidence>
<feature type="binding site" evidence="12">
    <location>
        <position position="164"/>
    </location>
    <ligand>
        <name>thiamine diphosphate</name>
        <dbReference type="ChEBI" id="CHEBI:58937"/>
    </ligand>
</feature>
<feature type="binding site" evidence="12">
    <location>
        <begin position="122"/>
        <end position="124"/>
    </location>
    <ligand>
        <name>thiamine diphosphate</name>
        <dbReference type="ChEBI" id="CHEBI:58937"/>
    </ligand>
</feature>
<feature type="binding site" evidence="11">
    <location>
        <position position="364"/>
    </location>
    <ligand>
        <name>substrate</name>
    </ligand>
</feature>
<evidence type="ECO:0000256" key="6">
    <source>
        <dbReference type="ARBA" id="ARBA00022842"/>
    </source>
</evidence>
<organism evidence="16">
    <name type="scientific">Cafeteria roenbergensis</name>
    <name type="common">Marine flagellate</name>
    <dbReference type="NCBI Taxonomy" id="33653"/>
    <lineage>
        <taxon>Eukaryota</taxon>
        <taxon>Sar</taxon>
        <taxon>Stramenopiles</taxon>
        <taxon>Bigyra</taxon>
        <taxon>Opalozoa</taxon>
        <taxon>Bicosoecida</taxon>
        <taxon>Cafeteriaceae</taxon>
        <taxon>Cafeteria</taxon>
    </lineage>
</organism>
<feature type="binding site" evidence="12">
    <location>
        <position position="193"/>
    </location>
    <ligand>
        <name>thiamine diphosphate</name>
        <dbReference type="ChEBI" id="CHEBI:58937"/>
    </ligand>
</feature>
<feature type="binding site" evidence="12">
    <location>
        <position position="269"/>
    </location>
    <ligand>
        <name>thiamine diphosphate</name>
        <dbReference type="ChEBI" id="CHEBI:58937"/>
    </ligand>
</feature>
<feature type="binding site" evidence="11">
    <location>
        <position position="34"/>
    </location>
    <ligand>
        <name>substrate</name>
    </ligand>
</feature>
<evidence type="ECO:0000256" key="3">
    <source>
        <dbReference type="ARBA" id="ARBA00013152"/>
    </source>
</evidence>
<dbReference type="Gene3D" id="3.40.50.970">
    <property type="match status" value="2"/>
</dbReference>
<dbReference type="SUPFAM" id="SSF51735">
    <property type="entry name" value="NAD(P)-binding Rossmann-fold domains"/>
    <property type="match status" value="1"/>
</dbReference>
<keyword evidence="8 12" id="KW-0786">Thiamine pyrophosphate</keyword>
<dbReference type="InterPro" id="IPR029061">
    <property type="entry name" value="THDP-binding"/>
</dbReference>
<dbReference type="AlphaFoldDB" id="A0A7S0K6P2"/>
<dbReference type="GO" id="GO:0005829">
    <property type="term" value="C:cytosol"/>
    <property type="evidence" value="ECO:0007669"/>
    <property type="project" value="TreeGrafter"/>
</dbReference>
<feature type="active site" description="Proton donor" evidence="10">
    <location>
        <position position="418"/>
    </location>
</feature>